<organism evidence="2 3">
    <name type="scientific">Coriobacterium glomerans (strain ATCC 49209 / DSM 20642 / JCM 10262 / PW2)</name>
    <dbReference type="NCBI Taxonomy" id="700015"/>
    <lineage>
        <taxon>Bacteria</taxon>
        <taxon>Bacillati</taxon>
        <taxon>Actinomycetota</taxon>
        <taxon>Coriobacteriia</taxon>
        <taxon>Coriobacteriales</taxon>
        <taxon>Coriobacteriaceae</taxon>
        <taxon>Coriobacterium</taxon>
    </lineage>
</organism>
<dbReference type="AlphaFoldDB" id="F2N9K6"/>
<evidence type="ECO:0000256" key="1">
    <source>
        <dbReference type="SAM" id="MobiDB-lite"/>
    </source>
</evidence>
<sequence length="399" mass="45768">MSDESAPAALSGSTDGKSKELKSAQKLREFWGDKNFLFGKTSTTEWREMAIENRGLLAAMHPDDIRRIEEQLKGKASEWFKRKGNEGFLYYINGFEGDVSHARLLPIDNPTVIPLQILHIRWVSGCTAFHPKAMLRPIPPHPFMGSFHKGTRIVVLGYNPQFAQRPSDAEEARLFDKDQDEVLRSFAEAKPFLPWLSSSETWRWHREELYASLCRFVCASVGTDNWNALSDWLGVRLAQIEVSGYPTHNIRRCHCEKSLRKLLNGIDRDQISEALLPSQEMALALIRDLICYTSCVFIVQPGPFKFWVKHIEKNFGECVAVHFRDRSFINTDRRNAPWKIRWDSIARWADCTDDEGKLIWSRITKEKRKHTTSTAQVKFNEAIGDELRSALAAAASSRR</sequence>
<name>F2N9K6_CORGP</name>
<dbReference type="RefSeq" id="WP_013708778.1">
    <property type="nucleotide sequence ID" value="NC_015389.1"/>
</dbReference>
<keyword evidence="3" id="KW-1185">Reference proteome</keyword>
<protein>
    <submittedName>
        <fullName evidence="2">Uncharacterized protein</fullName>
    </submittedName>
</protein>
<dbReference type="EMBL" id="CP002628">
    <property type="protein sequence ID" value="AEB07035.1"/>
    <property type="molecule type" value="Genomic_DNA"/>
</dbReference>
<evidence type="ECO:0000313" key="3">
    <source>
        <dbReference type="Proteomes" id="UP000006851"/>
    </source>
</evidence>
<dbReference type="STRING" id="700015.Corgl_0924"/>
<dbReference type="Proteomes" id="UP000006851">
    <property type="component" value="Chromosome"/>
</dbReference>
<dbReference type="KEGG" id="cgo:Corgl_0924"/>
<reference evidence="3" key="1">
    <citation type="journal article" date="2013" name="Stand. Genomic Sci.">
        <title>Complete genome sequence of Coriobacterium glomerans type strain (PW2(T)) from the midgut of Pyrrhocoris apterus L. (red soldier bug).</title>
        <authorList>
            <person name="Stackebrandt E."/>
            <person name="Zeytun A."/>
            <person name="Lapidus A."/>
            <person name="Nolan M."/>
            <person name="Lucas S."/>
            <person name="Hammon N."/>
            <person name="Deshpande S."/>
            <person name="Cheng J.F."/>
            <person name="Tapia R."/>
            <person name="Goodwin L.A."/>
            <person name="Pitluck S."/>
            <person name="Liolios K."/>
            <person name="Pagani I."/>
            <person name="Ivanova N."/>
            <person name="Mavromatis K."/>
            <person name="Mikhailova N."/>
            <person name="Huntemann M."/>
            <person name="Pati A."/>
            <person name="Chen A."/>
            <person name="Palaniappan K."/>
            <person name="Chang Y.J."/>
            <person name="Land M."/>
            <person name="Hauser L."/>
            <person name="Rohde M."/>
            <person name="Pukall R."/>
            <person name="Goker M."/>
            <person name="Detter J.C."/>
            <person name="Woyke T."/>
            <person name="Bristow J."/>
            <person name="Eisen J.A."/>
            <person name="Markowitz V."/>
            <person name="Hugenholtz P."/>
            <person name="Kyrpides N.C."/>
            <person name="Klenk H.P."/>
        </authorList>
    </citation>
    <scope>NUCLEOTIDE SEQUENCE</scope>
    <source>
        <strain evidence="3">ATCC 49209 / DSM 20642 / JCM 10262 / PW2</strain>
    </source>
</reference>
<evidence type="ECO:0000313" key="2">
    <source>
        <dbReference type="EMBL" id="AEB07035.1"/>
    </source>
</evidence>
<proteinExistence type="predicted"/>
<feature type="region of interest" description="Disordered" evidence="1">
    <location>
        <begin position="1"/>
        <end position="21"/>
    </location>
</feature>
<dbReference type="HOGENOM" id="CLU_690221_0_0_11"/>
<gene>
    <name evidence="2" type="ordered locus">Corgl_0924</name>
</gene>
<accession>F2N9K6</accession>